<organism evidence="2 3">
    <name type="scientific">Lactococcus garvieae</name>
    <dbReference type="NCBI Taxonomy" id="1363"/>
    <lineage>
        <taxon>Bacteria</taxon>
        <taxon>Bacillati</taxon>
        <taxon>Bacillota</taxon>
        <taxon>Bacilli</taxon>
        <taxon>Lactobacillales</taxon>
        <taxon>Streptococcaceae</taxon>
        <taxon>Lactococcus</taxon>
    </lineage>
</organism>
<comment type="caution">
    <text evidence="2">The sequence shown here is derived from an EMBL/GenBank/DDBJ whole genome shotgun (WGS) entry which is preliminary data.</text>
</comment>
<keyword evidence="1" id="KW-0472">Membrane</keyword>
<feature type="transmembrane region" description="Helical" evidence="1">
    <location>
        <begin position="12"/>
        <end position="32"/>
    </location>
</feature>
<protein>
    <submittedName>
        <fullName evidence="2">Uncharacterized protein</fullName>
    </submittedName>
</protein>
<keyword evidence="1" id="KW-1133">Transmembrane helix</keyword>
<evidence type="ECO:0000256" key="1">
    <source>
        <dbReference type="SAM" id="Phobius"/>
    </source>
</evidence>
<evidence type="ECO:0000313" key="2">
    <source>
        <dbReference type="EMBL" id="GFO52261.1"/>
    </source>
</evidence>
<reference evidence="2 3" key="1">
    <citation type="submission" date="2020-06" db="EMBL/GenBank/DDBJ databases">
        <title>Draft genome sequence of Lactic acid bacteria from Okinawan-style tofu.</title>
        <authorList>
            <person name="Takara I."/>
            <person name="Ikematsu S."/>
        </authorList>
    </citation>
    <scope>NUCLEOTIDE SEQUENCE [LARGE SCALE GENOMIC DNA]</scope>
    <source>
        <strain evidence="3">lg38</strain>
    </source>
</reference>
<accession>A0A6L2ZX51</accession>
<evidence type="ECO:0000313" key="3">
    <source>
        <dbReference type="Proteomes" id="UP000504756"/>
    </source>
</evidence>
<dbReference type="EMBL" id="BLXU01000009">
    <property type="protein sequence ID" value="GFO52261.1"/>
    <property type="molecule type" value="Genomic_DNA"/>
</dbReference>
<dbReference type="RefSeq" id="WP_176490477.1">
    <property type="nucleotide sequence ID" value="NZ_BLXU01000009.1"/>
</dbReference>
<dbReference type="Proteomes" id="UP000504756">
    <property type="component" value="Unassembled WGS sequence"/>
</dbReference>
<keyword evidence="1" id="KW-0812">Transmembrane</keyword>
<name>A0A6L2ZX51_9LACT</name>
<dbReference type="AlphaFoldDB" id="A0A6L2ZX51"/>
<sequence>MKNDKQRKNKKINLISLIVISISLIFILGIFVGNLGKTEKENGPASKNEITSMMAVISKKSIEQQKNLKKVDIDLKTLVSTKVDSENNHWLLGGDFSEPGLNQKHGFALDVYFDRDISQKENMNSDFKYRVGTATID</sequence>
<gene>
    <name evidence="2" type="ORF">ikelab_15360</name>
</gene>
<proteinExistence type="predicted"/>